<evidence type="ECO:0000313" key="1">
    <source>
        <dbReference type="EMBL" id="EKY00779.1"/>
    </source>
</evidence>
<gene>
    <name evidence="1" type="ORF">HMPREF9151_01166</name>
</gene>
<sequence length="89" mass="10029">MNKRQLKRMVNCVCTDLFAECVAASLYSARSNEENAQALLASVVTIHNDFLRRISHPEPGLAAKLYYNQLSKDFNNAVSEVLDHIADFQ</sequence>
<evidence type="ECO:0000313" key="2">
    <source>
        <dbReference type="Proteomes" id="UP000010433"/>
    </source>
</evidence>
<proteinExistence type="predicted"/>
<accession>L1NB91</accession>
<dbReference type="RefSeq" id="WP_009162381.1">
    <property type="nucleotide sequence ID" value="NZ_KB290994.1"/>
</dbReference>
<reference evidence="1 2" key="1">
    <citation type="submission" date="2012-05" db="EMBL/GenBank/DDBJ databases">
        <authorList>
            <person name="Weinstock G."/>
            <person name="Sodergren E."/>
            <person name="Lobos E.A."/>
            <person name="Fulton L."/>
            <person name="Fulton R."/>
            <person name="Courtney L."/>
            <person name="Fronick C."/>
            <person name="O'Laughlin M."/>
            <person name="Godfrey J."/>
            <person name="Wilson R.M."/>
            <person name="Miner T."/>
            <person name="Farmer C."/>
            <person name="Delehaunty K."/>
            <person name="Cordes M."/>
            <person name="Minx P."/>
            <person name="Tomlinson C."/>
            <person name="Chen J."/>
            <person name="Wollam A."/>
            <person name="Pepin K.H."/>
            <person name="Bhonagiri V."/>
            <person name="Zhang X."/>
            <person name="Suruliraj S."/>
            <person name="Warren W."/>
            <person name="Mitreva M."/>
            <person name="Mardis E.R."/>
            <person name="Wilson R.K."/>
        </authorList>
    </citation>
    <scope>NUCLEOTIDE SEQUENCE [LARGE SCALE GENOMIC DNA]</scope>
    <source>
        <strain evidence="1 2">F0055</strain>
    </source>
</reference>
<dbReference type="OrthoDB" id="1121857at2"/>
<keyword evidence="2" id="KW-1185">Reference proteome</keyword>
<name>L1NB91_9BACT</name>
<dbReference type="EMBL" id="AMEP01000082">
    <property type="protein sequence ID" value="EKY00779.1"/>
    <property type="molecule type" value="Genomic_DNA"/>
</dbReference>
<dbReference type="STRING" id="1127699.HMPREF9151_01166"/>
<dbReference type="Proteomes" id="UP000010433">
    <property type="component" value="Unassembled WGS sequence"/>
</dbReference>
<comment type="caution">
    <text evidence="1">The sequence shown here is derived from an EMBL/GenBank/DDBJ whole genome shotgun (WGS) entry which is preliminary data.</text>
</comment>
<organism evidence="1 2">
    <name type="scientific">Hoylesella saccharolytica F0055</name>
    <dbReference type="NCBI Taxonomy" id="1127699"/>
    <lineage>
        <taxon>Bacteria</taxon>
        <taxon>Pseudomonadati</taxon>
        <taxon>Bacteroidota</taxon>
        <taxon>Bacteroidia</taxon>
        <taxon>Bacteroidales</taxon>
        <taxon>Prevotellaceae</taxon>
        <taxon>Hoylesella</taxon>
    </lineage>
</organism>
<protein>
    <submittedName>
        <fullName evidence="1">Uncharacterized protein</fullName>
    </submittedName>
</protein>
<dbReference type="PATRIC" id="fig|1127699.3.peg.1076"/>
<dbReference type="HOGENOM" id="CLU_161352_0_0_10"/>
<dbReference type="AlphaFoldDB" id="L1NB91"/>